<dbReference type="PANTHER" id="PTHR43874:SF217">
    <property type="entry name" value="TWO-COMPONENT RESPONSE REGULATOR ORR24-LIKE ISOFORM X1"/>
    <property type="match status" value="1"/>
</dbReference>
<dbReference type="SMART" id="SM00448">
    <property type="entry name" value="REC"/>
    <property type="match status" value="1"/>
</dbReference>
<keyword evidence="4" id="KW-0539">Nucleus</keyword>
<evidence type="ECO:0000256" key="3">
    <source>
        <dbReference type="ARBA" id="ARBA00023163"/>
    </source>
</evidence>
<dbReference type="CDD" id="cd17584">
    <property type="entry name" value="REC_typeB_ARR-like"/>
    <property type="match status" value="1"/>
</dbReference>
<comment type="caution">
    <text evidence="7">The sequence shown here is derived from an EMBL/GenBank/DDBJ whole genome shotgun (WGS) entry which is preliminary data.</text>
</comment>
<evidence type="ECO:0000259" key="6">
    <source>
        <dbReference type="PROSITE" id="PS50110"/>
    </source>
</evidence>
<proteinExistence type="predicted"/>
<dbReference type="InterPro" id="IPR011006">
    <property type="entry name" value="CheY-like_superfamily"/>
</dbReference>
<evidence type="ECO:0000313" key="8">
    <source>
        <dbReference type="Proteomes" id="UP000823775"/>
    </source>
</evidence>
<dbReference type="NCBIfam" id="TIGR01557">
    <property type="entry name" value="myb_SHAQKYF"/>
    <property type="match status" value="1"/>
</dbReference>
<evidence type="ECO:0000256" key="2">
    <source>
        <dbReference type="ARBA" id="ARBA00023015"/>
    </source>
</evidence>
<keyword evidence="2" id="KW-0805">Transcription regulation</keyword>
<keyword evidence="3" id="KW-0804">Transcription</keyword>
<keyword evidence="8" id="KW-1185">Reference proteome</keyword>
<dbReference type="InterPro" id="IPR009057">
    <property type="entry name" value="Homeodomain-like_sf"/>
</dbReference>
<dbReference type="InterPro" id="IPR006447">
    <property type="entry name" value="Myb_dom_plants"/>
</dbReference>
<name>A0ABS8SE14_DATST</name>
<keyword evidence="1" id="KW-0902">Two-component regulatory system</keyword>
<dbReference type="InterPro" id="IPR045279">
    <property type="entry name" value="ARR-like"/>
</dbReference>
<dbReference type="EMBL" id="JACEIK010000437">
    <property type="protein sequence ID" value="MCD7457050.1"/>
    <property type="molecule type" value="Genomic_DNA"/>
</dbReference>
<evidence type="ECO:0000256" key="5">
    <source>
        <dbReference type="PROSITE-ProRule" id="PRU00169"/>
    </source>
</evidence>
<dbReference type="PROSITE" id="PS50110">
    <property type="entry name" value="RESPONSE_REGULATORY"/>
    <property type="match status" value="1"/>
</dbReference>
<reference evidence="7 8" key="1">
    <citation type="journal article" date="2021" name="BMC Genomics">
        <title>Datura genome reveals duplications of psychoactive alkaloid biosynthetic genes and high mutation rate following tissue culture.</title>
        <authorList>
            <person name="Rajewski A."/>
            <person name="Carter-House D."/>
            <person name="Stajich J."/>
            <person name="Litt A."/>
        </authorList>
    </citation>
    <scope>NUCLEOTIDE SEQUENCE [LARGE SCALE GENOMIC DNA]</scope>
    <source>
        <strain evidence="7">AR-01</strain>
    </source>
</reference>
<dbReference type="Proteomes" id="UP000823775">
    <property type="component" value="Unassembled WGS sequence"/>
</dbReference>
<dbReference type="Gene3D" id="3.40.50.2300">
    <property type="match status" value="1"/>
</dbReference>
<gene>
    <name evidence="7" type="ORF">HAX54_033967</name>
</gene>
<feature type="domain" description="Response regulatory" evidence="6">
    <location>
        <begin position="28"/>
        <end position="143"/>
    </location>
</feature>
<dbReference type="PANTHER" id="PTHR43874">
    <property type="entry name" value="TWO-COMPONENT RESPONSE REGULATOR"/>
    <property type="match status" value="1"/>
</dbReference>
<evidence type="ECO:0000256" key="1">
    <source>
        <dbReference type="ARBA" id="ARBA00023012"/>
    </source>
</evidence>
<protein>
    <recommendedName>
        <fullName evidence="6">Response regulatory domain-containing protein</fullName>
    </recommendedName>
</protein>
<keyword evidence="5" id="KW-0597">Phosphoprotein</keyword>
<accession>A0ABS8SE14</accession>
<dbReference type="SUPFAM" id="SSF46689">
    <property type="entry name" value="Homeodomain-like"/>
    <property type="match status" value="1"/>
</dbReference>
<organism evidence="7 8">
    <name type="scientific">Datura stramonium</name>
    <name type="common">Jimsonweed</name>
    <name type="synonym">Common thornapple</name>
    <dbReference type="NCBI Taxonomy" id="4076"/>
    <lineage>
        <taxon>Eukaryota</taxon>
        <taxon>Viridiplantae</taxon>
        <taxon>Streptophyta</taxon>
        <taxon>Embryophyta</taxon>
        <taxon>Tracheophyta</taxon>
        <taxon>Spermatophyta</taxon>
        <taxon>Magnoliopsida</taxon>
        <taxon>eudicotyledons</taxon>
        <taxon>Gunneridae</taxon>
        <taxon>Pentapetalae</taxon>
        <taxon>asterids</taxon>
        <taxon>lamiids</taxon>
        <taxon>Solanales</taxon>
        <taxon>Solanaceae</taxon>
        <taxon>Solanoideae</taxon>
        <taxon>Datureae</taxon>
        <taxon>Datura</taxon>
    </lineage>
</organism>
<dbReference type="Gene3D" id="1.10.10.60">
    <property type="entry name" value="Homeodomain-like"/>
    <property type="match status" value="1"/>
</dbReference>
<feature type="modified residue" description="4-aspartylphosphate" evidence="5">
    <location>
        <position position="79"/>
    </location>
</feature>
<dbReference type="SUPFAM" id="SSF52172">
    <property type="entry name" value="CheY-like"/>
    <property type="match status" value="1"/>
</dbReference>
<dbReference type="InterPro" id="IPR001789">
    <property type="entry name" value="Sig_transdc_resp-reg_receiver"/>
</dbReference>
<evidence type="ECO:0000256" key="4">
    <source>
        <dbReference type="ARBA" id="ARBA00023242"/>
    </source>
</evidence>
<dbReference type="Pfam" id="PF00072">
    <property type="entry name" value="Response_reg"/>
    <property type="match status" value="1"/>
</dbReference>
<sequence length="373" mass="41701">MSHIATNEFLNPLQVKGKEKSQFPKGLKVLAIDDNVVCLKVLESILQKCGYTVTTTRDANVALEMLKKNKERFDIVITDVVRDDIDGFKLLEAIGLEMDIPVIMTSANDDTKTIVEGIKHGAIDYLVKPIKMEDVNIFQHVTTTIKDDDHDHEHKVVPKRILEIMNEPGITREKVASHLQKFRNGLKKQNAMNFAPISCSYPGIDNLVYRPVLATDAISQPGVQYHHHHHQKMDDEIANNVHHHHSAIFGYQNHVLGDSVYICPYSSVPVSMNNYVCAPYQQVCGDVSVSPFDSTGLVVTTSTQGANGCPINFCGVQLDPLTGNDQSRFLQQINHGSEGRNNNNLHENDCGSLDDDDFNIMLQQFQDNSTPRL</sequence>
<evidence type="ECO:0000313" key="7">
    <source>
        <dbReference type="EMBL" id="MCD7457050.1"/>
    </source>
</evidence>